<reference evidence="2" key="2">
    <citation type="submission" date="2022-01" db="EMBL/GenBank/DDBJ databases">
        <authorList>
            <person name="Yamashiro T."/>
            <person name="Shiraishi A."/>
            <person name="Satake H."/>
            <person name="Nakayama K."/>
        </authorList>
    </citation>
    <scope>NUCLEOTIDE SEQUENCE</scope>
</reference>
<comment type="caution">
    <text evidence="2">The sequence shown here is derived from an EMBL/GenBank/DDBJ whole genome shotgun (WGS) entry which is preliminary data.</text>
</comment>
<evidence type="ECO:0000313" key="3">
    <source>
        <dbReference type="Proteomes" id="UP001151760"/>
    </source>
</evidence>
<accession>A0ABQ5GEC4</accession>
<name>A0ABQ5GEC4_9ASTR</name>
<dbReference type="InterPro" id="IPR036397">
    <property type="entry name" value="RNaseH_sf"/>
</dbReference>
<organism evidence="2 3">
    <name type="scientific">Tanacetum coccineum</name>
    <dbReference type="NCBI Taxonomy" id="301880"/>
    <lineage>
        <taxon>Eukaryota</taxon>
        <taxon>Viridiplantae</taxon>
        <taxon>Streptophyta</taxon>
        <taxon>Embryophyta</taxon>
        <taxon>Tracheophyta</taxon>
        <taxon>Spermatophyta</taxon>
        <taxon>Magnoliopsida</taxon>
        <taxon>eudicotyledons</taxon>
        <taxon>Gunneridae</taxon>
        <taxon>Pentapetalae</taxon>
        <taxon>asterids</taxon>
        <taxon>campanulids</taxon>
        <taxon>Asterales</taxon>
        <taxon>Asteraceae</taxon>
        <taxon>Asteroideae</taxon>
        <taxon>Anthemideae</taxon>
        <taxon>Anthemidinae</taxon>
        <taxon>Tanacetum</taxon>
    </lineage>
</organism>
<dbReference type="PANTHER" id="PTHR42648">
    <property type="entry name" value="TRANSPOSASE, PUTATIVE-RELATED"/>
    <property type="match status" value="1"/>
</dbReference>
<dbReference type="InterPro" id="IPR025724">
    <property type="entry name" value="GAG-pre-integrase_dom"/>
</dbReference>
<gene>
    <name evidence="2" type="ORF">Tco_1033312</name>
</gene>
<reference evidence="2" key="1">
    <citation type="journal article" date="2022" name="Int. J. Mol. Sci.">
        <title>Draft Genome of Tanacetum Coccineum: Genomic Comparison of Closely Related Tanacetum-Family Plants.</title>
        <authorList>
            <person name="Yamashiro T."/>
            <person name="Shiraishi A."/>
            <person name="Nakayama K."/>
            <person name="Satake H."/>
        </authorList>
    </citation>
    <scope>NUCLEOTIDE SEQUENCE</scope>
</reference>
<dbReference type="EMBL" id="BQNB010018405">
    <property type="protein sequence ID" value="GJT74026.1"/>
    <property type="molecule type" value="Genomic_DNA"/>
</dbReference>
<protein>
    <submittedName>
        <fullName evidence="2">Ribonuclease H-like domain-containing protein</fullName>
    </submittedName>
</protein>
<dbReference type="Proteomes" id="UP001151760">
    <property type="component" value="Unassembled WGS sequence"/>
</dbReference>
<proteinExistence type="predicted"/>
<feature type="domain" description="GAG-pre-integrase" evidence="1">
    <location>
        <begin position="23"/>
        <end position="75"/>
    </location>
</feature>
<dbReference type="Pfam" id="PF13976">
    <property type="entry name" value="gag_pre-integrs"/>
    <property type="match status" value="1"/>
</dbReference>
<evidence type="ECO:0000259" key="1">
    <source>
        <dbReference type="Pfam" id="PF13976"/>
    </source>
</evidence>
<keyword evidence="3" id="KW-1185">Reference proteome</keyword>
<dbReference type="SUPFAM" id="SSF53098">
    <property type="entry name" value="Ribonuclease H-like"/>
    <property type="match status" value="1"/>
</dbReference>
<dbReference type="InterPro" id="IPR012337">
    <property type="entry name" value="RNaseH-like_sf"/>
</dbReference>
<dbReference type="Gene3D" id="3.30.420.10">
    <property type="entry name" value="Ribonuclease H-like superfamily/Ribonuclease H"/>
    <property type="match status" value="1"/>
</dbReference>
<dbReference type="PANTHER" id="PTHR42648:SF26">
    <property type="entry name" value="INTEGRASE CATALYTIC DOMAIN-CONTAINING PROTEIN"/>
    <property type="match status" value="1"/>
</dbReference>
<dbReference type="InterPro" id="IPR039537">
    <property type="entry name" value="Retrotran_Ty1/copia-like"/>
</dbReference>
<sequence>MTRQVLLCCDSTRDLYPVTKPSTIPHAFLTSQYTWNQRLRHPESEVLRRILSSNSISCTREKPPVLCHACQLGKHVRLLFVSSNTLVKSCFDVVHSDLWTFPIPSLSILCFVLGSLFTCEIKSLQCDHGGEFNNHAFHKLFADNGIQFCFSCPRTSQQNGKSENDDPHHKQPYSYVTISGSDVGVATHKEFYITLGSVPNRCSVV</sequence>
<evidence type="ECO:0000313" key="2">
    <source>
        <dbReference type="EMBL" id="GJT74026.1"/>
    </source>
</evidence>